<dbReference type="SUPFAM" id="SSF46579">
    <property type="entry name" value="Prefoldin"/>
    <property type="match status" value="1"/>
</dbReference>
<dbReference type="AlphaFoldDB" id="A0A7J4TKI3"/>
<dbReference type="InterPro" id="IPR009053">
    <property type="entry name" value="Prefoldin"/>
</dbReference>
<dbReference type="InterPro" id="IPR002777">
    <property type="entry name" value="PFD_beta-like"/>
</dbReference>
<name>A0A7J4TKI3_9EURY</name>
<evidence type="ECO:0000313" key="2">
    <source>
        <dbReference type="Proteomes" id="UP000586031"/>
    </source>
</evidence>
<sequence length="66" mass="7736">EVYKTAGNLLIKVPKPELTEEMTEKLETLQLREKTVARQEERVMKRLQEMQESLQESMQMQPGMGN</sequence>
<protein>
    <submittedName>
        <fullName evidence="1">Prefoldin subunit beta</fullName>
    </submittedName>
</protein>
<dbReference type="GO" id="GO:0016272">
    <property type="term" value="C:prefoldin complex"/>
    <property type="evidence" value="ECO:0007669"/>
    <property type="project" value="InterPro"/>
</dbReference>
<dbReference type="Proteomes" id="UP000586031">
    <property type="component" value="Unassembled WGS sequence"/>
</dbReference>
<feature type="non-terminal residue" evidence="1">
    <location>
        <position position="1"/>
    </location>
</feature>
<dbReference type="GO" id="GO:0006457">
    <property type="term" value="P:protein folding"/>
    <property type="evidence" value="ECO:0007669"/>
    <property type="project" value="InterPro"/>
</dbReference>
<dbReference type="Pfam" id="PF01920">
    <property type="entry name" value="Prefoldin_2"/>
    <property type="match status" value="1"/>
</dbReference>
<gene>
    <name evidence="1" type="ORF">HA271_02415</name>
</gene>
<accession>A0A7J4TKI3</accession>
<dbReference type="EMBL" id="DUHE01000068">
    <property type="protein sequence ID" value="HII83699.1"/>
    <property type="molecule type" value="Genomic_DNA"/>
</dbReference>
<dbReference type="GO" id="GO:0051082">
    <property type="term" value="F:unfolded protein binding"/>
    <property type="evidence" value="ECO:0007669"/>
    <property type="project" value="InterPro"/>
</dbReference>
<evidence type="ECO:0000313" key="1">
    <source>
        <dbReference type="EMBL" id="HII83699.1"/>
    </source>
</evidence>
<reference evidence="2" key="1">
    <citation type="journal article" date="2020" name="bioRxiv">
        <title>A rank-normalized archaeal taxonomy based on genome phylogeny resolves widespread incomplete and uneven classifications.</title>
        <authorList>
            <person name="Rinke C."/>
            <person name="Chuvochina M."/>
            <person name="Mussig A.J."/>
            <person name="Chaumeil P.-A."/>
            <person name="Waite D.W."/>
            <person name="Whitman W.B."/>
            <person name="Parks D.H."/>
            <person name="Hugenholtz P."/>
        </authorList>
    </citation>
    <scope>NUCLEOTIDE SEQUENCE [LARGE SCALE GENOMIC DNA]</scope>
</reference>
<comment type="caution">
    <text evidence="1">The sequence shown here is derived from an EMBL/GenBank/DDBJ whole genome shotgun (WGS) entry which is preliminary data.</text>
</comment>
<organism evidence="1 2">
    <name type="scientific">Methanobacterium subterraneum</name>
    <dbReference type="NCBI Taxonomy" id="59277"/>
    <lineage>
        <taxon>Archaea</taxon>
        <taxon>Methanobacteriati</taxon>
        <taxon>Methanobacteriota</taxon>
        <taxon>Methanomada group</taxon>
        <taxon>Methanobacteria</taxon>
        <taxon>Methanobacteriales</taxon>
        <taxon>Methanobacteriaceae</taxon>
        <taxon>Methanobacterium</taxon>
    </lineage>
</organism>
<dbReference type="Gene3D" id="1.10.287.370">
    <property type="match status" value="1"/>
</dbReference>
<proteinExistence type="predicted"/>